<dbReference type="OrthoDB" id="983172at2"/>
<dbReference type="EMBL" id="RCZH01000005">
    <property type="protein sequence ID" value="TPG41786.1"/>
    <property type="molecule type" value="Genomic_DNA"/>
</dbReference>
<sequence length="193" mass="22491">MIVCFSFTDAINYAASIGGFTTGIVFGLALFTFGKKRNYAIAFITSTATIAIVFLYFNFRSSQVYIYQVMEYQRRMQEFADMENMALEAYSVQYGNSFSENKESTLYLIKDRGIYYWNENITLIKELDKLYLPKESHEQNEKLIEYCKLRISLYELAYQKILENSSAYDEKMLELNFKIAAVMSKINTAKSKK</sequence>
<reference evidence="2 3" key="1">
    <citation type="journal article" date="2019" name="Environ. Microbiol.">
        <title>Species interactions and distinct microbial communities in high Arctic permafrost affected cryosols are associated with the CH4 and CO2 gas fluxes.</title>
        <authorList>
            <person name="Altshuler I."/>
            <person name="Hamel J."/>
            <person name="Turney S."/>
            <person name="Magnuson E."/>
            <person name="Levesque R."/>
            <person name="Greer C."/>
            <person name="Whyte L.G."/>
        </authorList>
    </citation>
    <scope>NUCLEOTIDE SEQUENCE [LARGE SCALE GENOMIC DNA]</scope>
    <source>
        <strain evidence="2 3">42</strain>
    </source>
</reference>
<comment type="caution">
    <text evidence="2">The sequence shown here is derived from an EMBL/GenBank/DDBJ whole genome shotgun (WGS) entry which is preliminary data.</text>
</comment>
<protein>
    <recommendedName>
        <fullName evidence="4">FUSC family protein</fullName>
    </recommendedName>
</protein>
<dbReference type="RefSeq" id="WP_140506388.1">
    <property type="nucleotide sequence ID" value="NZ_RCZH01000005.1"/>
</dbReference>
<dbReference type="Proteomes" id="UP000319700">
    <property type="component" value="Unassembled WGS sequence"/>
</dbReference>
<name>A0A502EZJ8_9FLAO</name>
<organism evidence="2 3">
    <name type="scientific">Flavobacterium pectinovorum</name>
    <dbReference type="NCBI Taxonomy" id="29533"/>
    <lineage>
        <taxon>Bacteria</taxon>
        <taxon>Pseudomonadati</taxon>
        <taxon>Bacteroidota</taxon>
        <taxon>Flavobacteriia</taxon>
        <taxon>Flavobacteriales</taxon>
        <taxon>Flavobacteriaceae</taxon>
        <taxon>Flavobacterium</taxon>
    </lineage>
</organism>
<evidence type="ECO:0008006" key="4">
    <source>
        <dbReference type="Google" id="ProtNLM"/>
    </source>
</evidence>
<evidence type="ECO:0000256" key="1">
    <source>
        <dbReference type="SAM" id="Phobius"/>
    </source>
</evidence>
<evidence type="ECO:0000313" key="3">
    <source>
        <dbReference type="Proteomes" id="UP000319700"/>
    </source>
</evidence>
<feature type="transmembrane region" description="Helical" evidence="1">
    <location>
        <begin position="39"/>
        <end position="59"/>
    </location>
</feature>
<keyword evidence="3" id="KW-1185">Reference proteome</keyword>
<proteinExistence type="predicted"/>
<accession>A0A502EZJ8</accession>
<gene>
    <name evidence="2" type="ORF">EAH81_09935</name>
</gene>
<evidence type="ECO:0000313" key="2">
    <source>
        <dbReference type="EMBL" id="TPG41786.1"/>
    </source>
</evidence>
<keyword evidence="1" id="KW-0812">Transmembrane</keyword>
<feature type="transmembrane region" description="Helical" evidence="1">
    <location>
        <begin position="12"/>
        <end position="33"/>
    </location>
</feature>
<keyword evidence="1" id="KW-0472">Membrane</keyword>
<keyword evidence="1" id="KW-1133">Transmembrane helix</keyword>
<dbReference type="AlphaFoldDB" id="A0A502EZJ8"/>